<evidence type="ECO:0000313" key="2">
    <source>
        <dbReference type="EMBL" id="KAF2555879.1"/>
    </source>
</evidence>
<dbReference type="InterPro" id="IPR036047">
    <property type="entry name" value="F-box-like_dom_sf"/>
</dbReference>
<dbReference type="SMART" id="SM00256">
    <property type="entry name" value="FBOX"/>
    <property type="match status" value="1"/>
</dbReference>
<dbReference type="Pfam" id="PF00646">
    <property type="entry name" value="F-box"/>
    <property type="match status" value="1"/>
</dbReference>
<dbReference type="SUPFAM" id="SSF81383">
    <property type="entry name" value="F-box domain"/>
    <property type="match status" value="1"/>
</dbReference>
<dbReference type="AlphaFoldDB" id="A0A8S9HD74"/>
<reference evidence="2" key="1">
    <citation type="submission" date="2019-12" db="EMBL/GenBank/DDBJ databases">
        <title>Genome sequencing and annotation of Brassica cretica.</title>
        <authorList>
            <person name="Studholme D.J."/>
            <person name="Sarris P.F."/>
        </authorList>
    </citation>
    <scope>NUCLEOTIDE SEQUENCE</scope>
    <source>
        <strain evidence="2">PFS-001/15</strain>
        <tissue evidence="2">Leaf</tissue>
    </source>
</reference>
<gene>
    <name evidence="2" type="ORF">F2Q68_00018133</name>
</gene>
<organism evidence="2 3">
    <name type="scientific">Brassica cretica</name>
    <name type="common">Mustard</name>
    <dbReference type="NCBI Taxonomy" id="69181"/>
    <lineage>
        <taxon>Eukaryota</taxon>
        <taxon>Viridiplantae</taxon>
        <taxon>Streptophyta</taxon>
        <taxon>Embryophyta</taxon>
        <taxon>Tracheophyta</taxon>
        <taxon>Spermatophyta</taxon>
        <taxon>Magnoliopsida</taxon>
        <taxon>eudicotyledons</taxon>
        <taxon>Gunneridae</taxon>
        <taxon>Pentapetalae</taxon>
        <taxon>rosids</taxon>
        <taxon>malvids</taxon>
        <taxon>Brassicales</taxon>
        <taxon>Brassicaceae</taxon>
        <taxon>Brassiceae</taxon>
        <taxon>Brassica</taxon>
    </lineage>
</organism>
<comment type="caution">
    <text evidence="2">The sequence shown here is derived from an EMBL/GenBank/DDBJ whole genome shotgun (WGS) entry which is preliminary data.</text>
</comment>
<dbReference type="InterPro" id="IPR017451">
    <property type="entry name" value="F-box-assoc_interact_dom"/>
</dbReference>
<dbReference type="EMBL" id="QGKW02001940">
    <property type="protein sequence ID" value="KAF2555879.1"/>
    <property type="molecule type" value="Genomic_DNA"/>
</dbReference>
<dbReference type="Proteomes" id="UP000712281">
    <property type="component" value="Unassembled WGS sequence"/>
</dbReference>
<dbReference type="Pfam" id="PF08268">
    <property type="entry name" value="FBA_3"/>
    <property type="match status" value="2"/>
</dbReference>
<dbReference type="InterPro" id="IPR001810">
    <property type="entry name" value="F-box_dom"/>
</dbReference>
<accession>A0A8S9HD74</accession>
<name>A0A8S9HD74_BRACR</name>
<dbReference type="PROSITE" id="PS50181">
    <property type="entry name" value="FBOX"/>
    <property type="match status" value="1"/>
</dbReference>
<dbReference type="NCBIfam" id="TIGR01640">
    <property type="entry name" value="F_box_assoc_1"/>
    <property type="match status" value="2"/>
</dbReference>
<dbReference type="InterPro" id="IPR013187">
    <property type="entry name" value="F-box-assoc_dom_typ3"/>
</dbReference>
<proteinExistence type="predicted"/>
<protein>
    <recommendedName>
        <fullName evidence="1">F-box domain-containing protein</fullName>
    </recommendedName>
</protein>
<dbReference type="PANTHER" id="PTHR31111:SF73">
    <property type="entry name" value="F-BOX DOMAIN-CONTAINING PROTEIN"/>
    <property type="match status" value="1"/>
</dbReference>
<sequence length="598" mass="68393">MIQGSLRLCNKGTNVVVPLDLQIEILSRLPSKSLVRFMLVSKSWQEIISSKSFIRLRSLIHPLRFLLVLNENCDQTRHLSVSFFSSSSMSLSSTSISTTFLSKITFPLRQAAYPIYYVNGLINIGDIICNPCTGKTISLPKLAASGESIRRRFFGYDPFNNQYKVLWITQNLERHATPQFNRYHVFTLGAKPKKWRLIDCGIPHTDWSNCLCIDGFVYYIASTDTGLMCLMKFDLSSEKFYIFARVSEEMEALLLRAYSSRTLINYHGKVALSTQPSMSVPSIDLFIFEEGKQDYKAKSFNNLPQLNLRTKCVINLSTQPSMSVPSIDLFIFEEGKQDYKAKSFNNLPQLNLRTKCVINHMGDIIFAPSHYTSEATIVHHDFKGASFKKKKVEVDNLERHATPQFNRYHVFTLGAKPKKWRLIDCGIPHTDWSNCLCIDGFVYYIASTDTGLMCLMKFDLSSEKFYIFARVSEEMEALLLRAYSSRTLINYHGKVALSTQPSMSVPSIDLFIFEEGKQDYKAKSFNNLPQLNLRTKCVINHMGDIIFAPSHYTSEATIVHHDFKGASFKKKKVEVDVKKVEFHESNYFVGYVESLMLI</sequence>
<feature type="domain" description="F-box" evidence="1">
    <location>
        <begin position="11"/>
        <end position="56"/>
    </location>
</feature>
<dbReference type="Gene3D" id="1.20.1280.50">
    <property type="match status" value="1"/>
</dbReference>
<dbReference type="PANTHER" id="PTHR31111">
    <property type="entry name" value="BNAA05G37150D PROTEIN-RELATED"/>
    <property type="match status" value="1"/>
</dbReference>
<dbReference type="CDD" id="cd22157">
    <property type="entry name" value="F-box_AtFBW1-like"/>
    <property type="match status" value="1"/>
</dbReference>
<evidence type="ECO:0000259" key="1">
    <source>
        <dbReference type="PROSITE" id="PS50181"/>
    </source>
</evidence>
<evidence type="ECO:0000313" key="3">
    <source>
        <dbReference type="Proteomes" id="UP000712281"/>
    </source>
</evidence>